<dbReference type="InterPro" id="IPR001873">
    <property type="entry name" value="ENaC"/>
</dbReference>
<dbReference type="PANTHER" id="PTHR11690:SF248">
    <property type="entry name" value="PICKPOCKET 17, ISOFORM A"/>
    <property type="match status" value="1"/>
</dbReference>
<evidence type="ECO:0000256" key="3">
    <source>
        <dbReference type="ARBA" id="ARBA00022461"/>
    </source>
</evidence>
<evidence type="ECO:0000256" key="4">
    <source>
        <dbReference type="ARBA" id="ARBA00022692"/>
    </source>
</evidence>
<keyword evidence="2 11" id="KW-0813">Transport</keyword>
<feature type="non-terminal residue" evidence="12">
    <location>
        <position position="259"/>
    </location>
</feature>
<evidence type="ECO:0000256" key="7">
    <source>
        <dbReference type="ARBA" id="ARBA00023065"/>
    </source>
</evidence>
<gene>
    <name evidence="12" type="ORF">BpHYR1_031646</name>
</gene>
<comment type="similarity">
    <text evidence="11">Belongs to the amiloride-sensitive sodium channel (TC 1.A.6) family.</text>
</comment>
<keyword evidence="5" id="KW-1133">Transmembrane helix</keyword>
<sequence>MKNAVEFIKSIEDQKFSKNPFEDSFELYAKGIIENSSNFSQLRHNVGDSKEKLIVFCMYSKKACNMSWFRYYYHAMYGNCYTINSGFGENDDNVPIFTAVGPKRSLGLRLILNVSVAEEIKFLKGNMGAQVIIHNKTESPFMIEGIFLSPKTETNIALTRTFYSSLPKPYSSCESNTNDKNAYQSELYKQVFENGFGYNQILCIGFCSQRLVIRNCKCYSTNLPKFSNSPPCVSLEQNICYEEQVKFATETDFIQDVCF</sequence>
<evidence type="ECO:0000256" key="10">
    <source>
        <dbReference type="ARBA" id="ARBA00023303"/>
    </source>
</evidence>
<evidence type="ECO:0000256" key="8">
    <source>
        <dbReference type="ARBA" id="ARBA00023136"/>
    </source>
</evidence>
<evidence type="ECO:0000313" key="12">
    <source>
        <dbReference type="EMBL" id="RMZ95336.1"/>
    </source>
</evidence>
<comment type="caution">
    <text evidence="12">The sequence shown here is derived from an EMBL/GenBank/DDBJ whole genome shotgun (WGS) entry which is preliminary data.</text>
</comment>
<evidence type="ECO:0000256" key="6">
    <source>
        <dbReference type="ARBA" id="ARBA00023053"/>
    </source>
</evidence>
<evidence type="ECO:0000256" key="11">
    <source>
        <dbReference type="RuleBase" id="RU000679"/>
    </source>
</evidence>
<dbReference type="PRINTS" id="PR01078">
    <property type="entry name" value="AMINACHANNEL"/>
</dbReference>
<dbReference type="EMBL" id="REGN01012465">
    <property type="protein sequence ID" value="RMZ95336.1"/>
    <property type="molecule type" value="Genomic_DNA"/>
</dbReference>
<accession>A0A3M7P8B5</accession>
<dbReference type="Proteomes" id="UP000276133">
    <property type="component" value="Unassembled WGS sequence"/>
</dbReference>
<reference evidence="12 13" key="1">
    <citation type="journal article" date="2018" name="Sci. Rep.">
        <title>Genomic signatures of local adaptation to the degree of environmental predictability in rotifers.</title>
        <authorList>
            <person name="Franch-Gras L."/>
            <person name="Hahn C."/>
            <person name="Garcia-Roger E.M."/>
            <person name="Carmona M.J."/>
            <person name="Serra M."/>
            <person name="Gomez A."/>
        </authorList>
    </citation>
    <scope>NUCLEOTIDE SEQUENCE [LARGE SCALE GENOMIC DNA]</scope>
    <source>
        <strain evidence="12">HYR1</strain>
    </source>
</reference>
<proteinExistence type="inferred from homology"/>
<dbReference type="InterPro" id="IPR020903">
    <property type="entry name" value="ENaC_CS"/>
</dbReference>
<evidence type="ECO:0000313" key="13">
    <source>
        <dbReference type="Proteomes" id="UP000276133"/>
    </source>
</evidence>
<keyword evidence="7 11" id="KW-0406">Ion transport</keyword>
<dbReference type="AlphaFoldDB" id="A0A3M7P8B5"/>
<keyword evidence="6" id="KW-0915">Sodium</keyword>
<dbReference type="Gene3D" id="2.60.470.10">
    <property type="entry name" value="Acid-sensing ion channels like domains"/>
    <property type="match status" value="1"/>
</dbReference>
<keyword evidence="4 11" id="KW-0812">Transmembrane</keyword>
<dbReference type="PROSITE" id="PS01206">
    <property type="entry name" value="ASC"/>
    <property type="match status" value="1"/>
</dbReference>
<comment type="subcellular location">
    <subcellularLocation>
        <location evidence="1">Membrane</location>
        <topology evidence="1">Multi-pass membrane protein</topology>
    </subcellularLocation>
</comment>
<dbReference type="Pfam" id="PF00858">
    <property type="entry name" value="ASC"/>
    <property type="match status" value="1"/>
</dbReference>
<keyword evidence="9 11" id="KW-0739">Sodium transport</keyword>
<keyword evidence="10 11" id="KW-0407">Ion channel</keyword>
<dbReference type="GO" id="GO:0015280">
    <property type="term" value="F:ligand-gated sodium channel activity"/>
    <property type="evidence" value="ECO:0007669"/>
    <property type="project" value="TreeGrafter"/>
</dbReference>
<name>A0A3M7P8B5_BRAPC</name>
<keyword evidence="3 11" id="KW-0894">Sodium channel</keyword>
<evidence type="ECO:0000256" key="9">
    <source>
        <dbReference type="ARBA" id="ARBA00023201"/>
    </source>
</evidence>
<organism evidence="12 13">
    <name type="scientific">Brachionus plicatilis</name>
    <name type="common">Marine rotifer</name>
    <name type="synonym">Brachionus muelleri</name>
    <dbReference type="NCBI Taxonomy" id="10195"/>
    <lineage>
        <taxon>Eukaryota</taxon>
        <taxon>Metazoa</taxon>
        <taxon>Spiralia</taxon>
        <taxon>Gnathifera</taxon>
        <taxon>Rotifera</taxon>
        <taxon>Eurotatoria</taxon>
        <taxon>Monogononta</taxon>
        <taxon>Pseudotrocha</taxon>
        <taxon>Ploima</taxon>
        <taxon>Brachionidae</taxon>
        <taxon>Brachionus</taxon>
    </lineage>
</organism>
<evidence type="ECO:0000256" key="5">
    <source>
        <dbReference type="ARBA" id="ARBA00022989"/>
    </source>
</evidence>
<dbReference type="OrthoDB" id="6021021at2759"/>
<protein>
    <submittedName>
        <fullName evidence="12">Amiloride-sensitive sodium channel subunit beta</fullName>
    </submittedName>
</protein>
<keyword evidence="13" id="KW-1185">Reference proteome</keyword>
<dbReference type="GO" id="GO:0005886">
    <property type="term" value="C:plasma membrane"/>
    <property type="evidence" value="ECO:0007669"/>
    <property type="project" value="TreeGrafter"/>
</dbReference>
<dbReference type="PANTHER" id="PTHR11690">
    <property type="entry name" value="AMILORIDE-SENSITIVE SODIUM CHANNEL-RELATED"/>
    <property type="match status" value="1"/>
</dbReference>
<keyword evidence="8" id="KW-0472">Membrane</keyword>
<evidence type="ECO:0000256" key="1">
    <source>
        <dbReference type="ARBA" id="ARBA00004141"/>
    </source>
</evidence>
<evidence type="ECO:0000256" key="2">
    <source>
        <dbReference type="ARBA" id="ARBA00022448"/>
    </source>
</evidence>